<keyword evidence="2" id="KW-1185">Reference proteome</keyword>
<evidence type="ECO:0000313" key="2">
    <source>
        <dbReference type="Proteomes" id="UP000027222"/>
    </source>
</evidence>
<evidence type="ECO:0000313" key="1">
    <source>
        <dbReference type="EMBL" id="KDR70263.1"/>
    </source>
</evidence>
<sequence length="340" mass="38073">MFWDDATAAAALLDLPRHAFLRRWVKGVDRRCSRVYPSAVVAFKFLPTSWFPVLNVYSKQQGVQAAPSRPLVTSWTVKREAIEEGLLWLKNAFAQDIGGNSDAGDTRQIAEVGLEVETDITAQRGVDIDQSERAFKLPGTEDLPCARRELQDVSVDDLQTLHLREMDMSKLEVLQEALYPGPRLDSLGIFKPVDIVYSNEHLKAVHTILSETYAFSNSEEYANACSSAIQTRGHQLMDFVGYPRWSFGHTHSATLTIFGTAQLTRLALWAIAQEQLTVGKDEEDVAQCARKGNMPYHSDCNAPIDMKSLLFILHSSSPRKSIRISPKNKIMISGNYMQTP</sequence>
<reference evidence="2" key="1">
    <citation type="journal article" date="2014" name="Proc. Natl. Acad. Sci. U.S.A.">
        <title>Extensive sampling of basidiomycete genomes demonstrates inadequacy of the white-rot/brown-rot paradigm for wood decay fungi.</title>
        <authorList>
            <person name="Riley R."/>
            <person name="Salamov A.A."/>
            <person name="Brown D.W."/>
            <person name="Nagy L.G."/>
            <person name="Floudas D."/>
            <person name="Held B.W."/>
            <person name="Levasseur A."/>
            <person name="Lombard V."/>
            <person name="Morin E."/>
            <person name="Otillar R."/>
            <person name="Lindquist E.A."/>
            <person name="Sun H."/>
            <person name="LaButti K.M."/>
            <person name="Schmutz J."/>
            <person name="Jabbour D."/>
            <person name="Luo H."/>
            <person name="Baker S.E."/>
            <person name="Pisabarro A.G."/>
            <person name="Walton J.D."/>
            <person name="Blanchette R.A."/>
            <person name="Henrissat B."/>
            <person name="Martin F."/>
            <person name="Cullen D."/>
            <person name="Hibbett D.S."/>
            <person name="Grigoriev I.V."/>
        </authorList>
    </citation>
    <scope>NUCLEOTIDE SEQUENCE [LARGE SCALE GENOMIC DNA]</scope>
    <source>
        <strain evidence="2">CBS 339.88</strain>
    </source>
</reference>
<accession>A0A067SU15</accession>
<dbReference type="AlphaFoldDB" id="A0A067SU15"/>
<proteinExistence type="predicted"/>
<dbReference type="Proteomes" id="UP000027222">
    <property type="component" value="Unassembled WGS sequence"/>
</dbReference>
<organism evidence="1 2">
    <name type="scientific">Galerina marginata (strain CBS 339.88)</name>
    <dbReference type="NCBI Taxonomy" id="685588"/>
    <lineage>
        <taxon>Eukaryota</taxon>
        <taxon>Fungi</taxon>
        <taxon>Dikarya</taxon>
        <taxon>Basidiomycota</taxon>
        <taxon>Agaricomycotina</taxon>
        <taxon>Agaricomycetes</taxon>
        <taxon>Agaricomycetidae</taxon>
        <taxon>Agaricales</taxon>
        <taxon>Agaricineae</taxon>
        <taxon>Strophariaceae</taxon>
        <taxon>Galerina</taxon>
    </lineage>
</organism>
<gene>
    <name evidence="1" type="ORF">GALMADRAFT_214693</name>
</gene>
<dbReference type="EMBL" id="KL142398">
    <property type="protein sequence ID" value="KDR70263.1"/>
    <property type="molecule type" value="Genomic_DNA"/>
</dbReference>
<name>A0A067SU15_GALM3</name>
<protein>
    <submittedName>
        <fullName evidence="1">Uncharacterized protein</fullName>
    </submittedName>
</protein>
<dbReference type="HOGENOM" id="CLU_816480_0_0_1"/>